<reference evidence="3" key="1">
    <citation type="submission" date="2020-10" db="EMBL/GenBank/DDBJ databases">
        <authorList>
            <person name="Kikuchi T."/>
        </authorList>
    </citation>
    <scope>NUCLEOTIDE SEQUENCE</scope>
    <source>
        <strain evidence="3">NKZ352</strain>
    </source>
</reference>
<feature type="compositionally biased region" description="Basic and acidic residues" evidence="1">
    <location>
        <begin position="109"/>
        <end position="142"/>
    </location>
</feature>
<evidence type="ECO:0000313" key="3">
    <source>
        <dbReference type="EMBL" id="CAD6200083.1"/>
    </source>
</evidence>
<feature type="region of interest" description="Disordered" evidence="1">
    <location>
        <begin position="40"/>
        <end position="73"/>
    </location>
</feature>
<keyword evidence="2" id="KW-0472">Membrane</keyword>
<evidence type="ECO:0000313" key="4">
    <source>
        <dbReference type="Proteomes" id="UP000835052"/>
    </source>
</evidence>
<keyword evidence="4" id="KW-1185">Reference proteome</keyword>
<name>A0A8S1HTP3_9PELO</name>
<proteinExistence type="predicted"/>
<protein>
    <submittedName>
        <fullName evidence="3">Uncharacterized protein</fullName>
    </submittedName>
</protein>
<organism evidence="3 4">
    <name type="scientific">Caenorhabditis auriculariae</name>
    <dbReference type="NCBI Taxonomy" id="2777116"/>
    <lineage>
        <taxon>Eukaryota</taxon>
        <taxon>Metazoa</taxon>
        <taxon>Ecdysozoa</taxon>
        <taxon>Nematoda</taxon>
        <taxon>Chromadorea</taxon>
        <taxon>Rhabditida</taxon>
        <taxon>Rhabditina</taxon>
        <taxon>Rhabditomorpha</taxon>
        <taxon>Rhabditoidea</taxon>
        <taxon>Rhabditidae</taxon>
        <taxon>Peloderinae</taxon>
        <taxon>Caenorhabditis</taxon>
    </lineage>
</organism>
<evidence type="ECO:0000256" key="2">
    <source>
        <dbReference type="SAM" id="Phobius"/>
    </source>
</evidence>
<dbReference type="Proteomes" id="UP000835052">
    <property type="component" value="Unassembled WGS sequence"/>
</dbReference>
<feature type="compositionally biased region" description="Basic and acidic residues" evidence="1">
    <location>
        <begin position="238"/>
        <end position="248"/>
    </location>
</feature>
<gene>
    <name evidence="3" type="ORF">CAUJ_LOCUS15982</name>
</gene>
<feature type="compositionally biased region" description="Basic and acidic residues" evidence="1">
    <location>
        <begin position="189"/>
        <end position="205"/>
    </location>
</feature>
<feature type="compositionally biased region" description="Polar residues" evidence="1">
    <location>
        <begin position="87"/>
        <end position="107"/>
    </location>
</feature>
<dbReference type="EMBL" id="CAJGYM010000234">
    <property type="protein sequence ID" value="CAD6200083.1"/>
    <property type="molecule type" value="Genomic_DNA"/>
</dbReference>
<feature type="region of interest" description="Disordered" evidence="1">
    <location>
        <begin position="87"/>
        <end position="256"/>
    </location>
</feature>
<accession>A0A8S1HTP3</accession>
<keyword evidence="2" id="KW-1133">Transmembrane helix</keyword>
<evidence type="ECO:0000256" key="1">
    <source>
        <dbReference type="SAM" id="MobiDB-lite"/>
    </source>
</evidence>
<feature type="compositionally biased region" description="Basic and acidic residues" evidence="1">
    <location>
        <begin position="60"/>
        <end position="73"/>
    </location>
</feature>
<feature type="compositionally biased region" description="Low complexity" evidence="1">
    <location>
        <begin position="208"/>
        <end position="237"/>
    </location>
</feature>
<feature type="transmembrane region" description="Helical" evidence="2">
    <location>
        <begin position="15"/>
        <end position="34"/>
    </location>
</feature>
<comment type="caution">
    <text evidence="3">The sequence shown here is derived from an EMBL/GenBank/DDBJ whole genome shotgun (WGS) entry which is preliminary data.</text>
</comment>
<sequence>MSTAGLPFLLVKYPIFYAVALYALTMALAVVSCVSNGGPQPIVASPTSSRRFSRRSNRSCRSEAREDEENHVVEDYNPALSPCCMSRLSSGSEPQGATPIKSRQINSGRLDKTARVTKPEKHDKAEKIDKADKADKADKPQEDNVAAKAIDDSEEAKELETTVAKNPAPMEFRTAGMLALMERAKTKKEKNEQRAKEKEKQKKEAVNLQQQQLQLQQQQQLQLQQQQQQQRQIQLQLQKEKEEREEKEKKRRLKFW</sequence>
<dbReference type="AlphaFoldDB" id="A0A8S1HTP3"/>
<keyword evidence="2" id="KW-0812">Transmembrane</keyword>